<feature type="compositionally biased region" description="Gly residues" evidence="1">
    <location>
        <begin position="688"/>
        <end position="700"/>
    </location>
</feature>
<feature type="compositionally biased region" description="Low complexity" evidence="1">
    <location>
        <begin position="392"/>
        <end position="418"/>
    </location>
</feature>
<organism evidence="2 3">
    <name type="scientific">Rhodocollybia butyracea</name>
    <dbReference type="NCBI Taxonomy" id="206335"/>
    <lineage>
        <taxon>Eukaryota</taxon>
        <taxon>Fungi</taxon>
        <taxon>Dikarya</taxon>
        <taxon>Basidiomycota</taxon>
        <taxon>Agaricomycotina</taxon>
        <taxon>Agaricomycetes</taxon>
        <taxon>Agaricomycetidae</taxon>
        <taxon>Agaricales</taxon>
        <taxon>Marasmiineae</taxon>
        <taxon>Omphalotaceae</taxon>
        <taxon>Rhodocollybia</taxon>
    </lineage>
</organism>
<feature type="compositionally biased region" description="Basic and acidic residues" evidence="1">
    <location>
        <begin position="17"/>
        <end position="39"/>
    </location>
</feature>
<feature type="compositionally biased region" description="Basic and acidic residues" evidence="1">
    <location>
        <begin position="230"/>
        <end position="240"/>
    </location>
</feature>
<feature type="compositionally biased region" description="Basic and acidic residues" evidence="1">
    <location>
        <begin position="677"/>
        <end position="686"/>
    </location>
</feature>
<dbReference type="Proteomes" id="UP000772434">
    <property type="component" value="Unassembled WGS sequence"/>
</dbReference>
<reference evidence="2" key="1">
    <citation type="submission" date="2020-11" db="EMBL/GenBank/DDBJ databases">
        <authorList>
            <consortium name="DOE Joint Genome Institute"/>
            <person name="Ahrendt S."/>
            <person name="Riley R."/>
            <person name="Andreopoulos W."/>
            <person name="Labutti K."/>
            <person name="Pangilinan J."/>
            <person name="Ruiz-Duenas F.J."/>
            <person name="Barrasa J.M."/>
            <person name="Sanchez-Garcia M."/>
            <person name="Camarero S."/>
            <person name="Miyauchi S."/>
            <person name="Serrano A."/>
            <person name="Linde D."/>
            <person name="Babiker R."/>
            <person name="Drula E."/>
            <person name="Ayuso-Fernandez I."/>
            <person name="Pacheco R."/>
            <person name="Padilla G."/>
            <person name="Ferreira P."/>
            <person name="Barriuso J."/>
            <person name="Kellner H."/>
            <person name="Castanera R."/>
            <person name="Alfaro M."/>
            <person name="Ramirez L."/>
            <person name="Pisabarro A.G."/>
            <person name="Kuo A."/>
            <person name="Tritt A."/>
            <person name="Lipzen A."/>
            <person name="He G."/>
            <person name="Yan M."/>
            <person name="Ng V."/>
            <person name="Cullen D."/>
            <person name="Martin F."/>
            <person name="Rosso M.-N."/>
            <person name="Henrissat B."/>
            <person name="Hibbett D."/>
            <person name="Martinez A.T."/>
            <person name="Grigoriev I.V."/>
        </authorList>
    </citation>
    <scope>NUCLEOTIDE SEQUENCE</scope>
    <source>
        <strain evidence="2">AH 40177</strain>
    </source>
</reference>
<evidence type="ECO:0000313" key="3">
    <source>
        <dbReference type="Proteomes" id="UP000772434"/>
    </source>
</evidence>
<gene>
    <name evidence="2" type="ORF">BDP27DRAFT_650634</name>
</gene>
<feature type="region of interest" description="Disordered" evidence="1">
    <location>
        <begin position="662"/>
        <end position="764"/>
    </location>
</feature>
<feature type="compositionally biased region" description="Basic and acidic residues" evidence="1">
    <location>
        <begin position="316"/>
        <end position="327"/>
    </location>
</feature>
<feature type="compositionally biased region" description="Polar residues" evidence="1">
    <location>
        <begin position="243"/>
        <end position="268"/>
    </location>
</feature>
<feature type="compositionally biased region" description="Low complexity" evidence="1">
    <location>
        <begin position="745"/>
        <end position="762"/>
    </location>
</feature>
<sequence>MGTRSVYGISGPSPVPEEPRDENGEGEEGKVNEPTREEVSSSVSALPKVPEKDRFGRGGSIGSLGGKSSGSVGRNGSLGNTAAPAGGRRSFDSFSNAVNTALPESSVASLQSSPPLPSQSLAHSQMTSASTTRSQSPRSQPIEEVDEDAAPQSMRIRRMELPPTQMTQRAPEGSPQSFKSTSLLTSPHSVDLNHSSGTGRTPTAPTMDTDTGSSPTTPTQGYGYGNGSGNRDRLGDHADRASVLTSPYSIMSSPTMSIQTLNTFVGQGSPNQDQSPNQNQNQNQSSQYAQYQYSNQQASVASAGMQNALDAQNARDAQDARDADVQRSRMQQTQKTLDSQDSGEDLRKRYESVVAGSAPSSPSLPDYGPGSPVARKGTPMAFMGGTTGPGGPASISSISPTSSPATTFSSHAPSSPPATFVNANSSRLTGGLGRKPSGARAPARYSTRTGFSQGEAHGIAGSGPVNASPSLPSPSLSYQYHVVNVPEADEENEENDVEEAEADEGSIGENKNEHTEIEDDFEGGFTAAGQQIQSGQPISPVTSIQQPVLIPHGVASGPSASRYQLQNHRQHSQQSDYSQSSNNSNSYSQPSLNTLNTSPSAISSGTNPLNTNTKTNTKNSPHISAPNANIVSTNTAATTTIPTMSDDDDVFAVLSYLDVNESEEAGQAKPHSNITRETVHGRKDESGTGTGAESGSGSGKDGADDSSDPDSPYAAVFTPSNPGTAPQYKSSFAPSKQAAERKAKAQATLAAQAAAAHRPGARSTSVGNAGMWFFLLLDDATQC</sequence>
<dbReference type="AlphaFoldDB" id="A0A9P5P476"/>
<evidence type="ECO:0000313" key="2">
    <source>
        <dbReference type="EMBL" id="KAF9053522.1"/>
    </source>
</evidence>
<feature type="compositionally biased region" description="Low complexity" evidence="1">
    <location>
        <begin position="269"/>
        <end position="299"/>
    </location>
</feature>
<name>A0A9P5P476_9AGAR</name>
<feature type="compositionally biased region" description="Low complexity" evidence="1">
    <location>
        <begin position="105"/>
        <end position="125"/>
    </location>
</feature>
<accession>A0A9P5P476</accession>
<feature type="compositionally biased region" description="Polar residues" evidence="1">
    <location>
        <begin position="558"/>
        <end position="567"/>
    </location>
</feature>
<feature type="compositionally biased region" description="Polar residues" evidence="1">
    <location>
        <begin position="126"/>
        <end position="139"/>
    </location>
</feature>
<feature type="compositionally biased region" description="Low complexity" evidence="1">
    <location>
        <begin position="306"/>
        <end position="315"/>
    </location>
</feature>
<feature type="compositionally biased region" description="Polar residues" evidence="1">
    <location>
        <begin position="164"/>
        <end position="204"/>
    </location>
</feature>
<evidence type="ECO:0000256" key="1">
    <source>
        <dbReference type="SAM" id="MobiDB-lite"/>
    </source>
</evidence>
<feature type="region of interest" description="Disordered" evidence="1">
    <location>
        <begin position="1"/>
        <end position="418"/>
    </location>
</feature>
<feature type="compositionally biased region" description="Low complexity" evidence="1">
    <location>
        <begin position="606"/>
        <end position="619"/>
    </location>
</feature>
<feature type="compositionally biased region" description="Polar residues" evidence="1">
    <location>
        <begin position="718"/>
        <end position="734"/>
    </location>
</feature>
<feature type="region of interest" description="Disordered" evidence="1">
    <location>
        <begin position="487"/>
        <end position="512"/>
    </location>
</feature>
<feature type="region of interest" description="Disordered" evidence="1">
    <location>
        <begin position="453"/>
        <end position="473"/>
    </location>
</feature>
<feature type="region of interest" description="Disordered" evidence="1">
    <location>
        <begin position="551"/>
        <end position="631"/>
    </location>
</feature>
<keyword evidence="3" id="KW-1185">Reference proteome</keyword>
<feature type="compositionally biased region" description="Acidic residues" evidence="1">
    <location>
        <begin position="487"/>
        <end position="506"/>
    </location>
</feature>
<feature type="compositionally biased region" description="Low complexity" evidence="1">
    <location>
        <begin position="352"/>
        <end position="363"/>
    </location>
</feature>
<feature type="compositionally biased region" description="Polar residues" evidence="1">
    <location>
        <begin position="92"/>
        <end position="103"/>
    </location>
</feature>
<proteinExistence type="predicted"/>
<feature type="compositionally biased region" description="Polar residues" evidence="1">
    <location>
        <begin position="594"/>
        <end position="605"/>
    </location>
</feature>
<feature type="compositionally biased region" description="Gly residues" evidence="1">
    <location>
        <begin position="57"/>
        <end position="68"/>
    </location>
</feature>
<feature type="compositionally biased region" description="Low complexity" evidence="1">
    <location>
        <begin position="572"/>
        <end position="593"/>
    </location>
</feature>
<dbReference type="EMBL" id="JADNRY010000445">
    <property type="protein sequence ID" value="KAF9053522.1"/>
    <property type="molecule type" value="Genomic_DNA"/>
</dbReference>
<comment type="caution">
    <text evidence="2">The sequence shown here is derived from an EMBL/GenBank/DDBJ whole genome shotgun (WGS) entry which is preliminary data.</text>
</comment>
<feature type="compositionally biased region" description="Polar residues" evidence="1">
    <location>
        <begin position="328"/>
        <end position="340"/>
    </location>
</feature>
<protein>
    <submittedName>
        <fullName evidence="2">Uncharacterized protein</fullName>
    </submittedName>
</protein>
<feature type="compositionally biased region" description="Low complexity" evidence="1">
    <location>
        <begin position="205"/>
        <end position="219"/>
    </location>
</feature>